<proteinExistence type="inferred from homology"/>
<dbReference type="InterPro" id="IPR011990">
    <property type="entry name" value="TPR-like_helical_dom_sf"/>
</dbReference>
<sequence length="840" mass="92726">MAATATAIRHEWLLRPEDVEYIADDAHRLGSGGFGSVYEGRWWQMREPVAVKLLRMNSDNHDAFIDEVRVWASIPPHPNIVPLFGVCLEGDTHFMVAPKMENGTILQYLAKQKSAGADLKELKLSLLYDVALGMSRLEILRIVHADLKPLNILVTSLGRGSVTDFGLAKHLAQSAEETLSGTAVYMPPEKLKQYLRFQPTQTANLTNTLGDIYAFGVTIYSVWAMSPPYIITEDELRDLWTDIVYEDKRPDMRNPELSDMPQALKDLMTRCWARDPSQRPQSFKDVVREMERIIGVPARLTSSFSKPVDAAPAAAAREDSGYTGSGASGISGSTKRKDELQVLQANSGAPSIPATTTPNLDQLTKDAKQGNPAAQRSLGKLFMLGTERVTQDHFEAARWLRPAAIAGDAVAQSLFGDYTFYGYGCTPIDNCKAVELWRQAAENGDPFGQLSLGLVYRYGVGGELQDDSESKQWFDKAIRQGYPQSLVKQAGNPHSEYWLGLCYAEGIGFDKDFAWVDWFRKASEKGFAPAMNKLGECYEDGDGVEKNPSQAVSWYRKAADQGHALAQNNLGQCYLDGFGVEKNLTQAVALFRKAADQGCPAGQFSMGLCYGMGNGVEMDTARAVQWVRKAAEQGFAEAQNQMGICYRDGFGVTIDFSKSVEWFLKAAERGNSDGQNTLGCYYKDGSFLKKDYSKAIEWFRRAAEQGNADAQTSMGAAYENGLGVERDYKEAVSWYRMAAEQGHPIAQSNLGTCLADGKGVEKADNVQAVVWFRKSAEQGYGIAMNNLGFCYHKGLGVAKDPEQAAAWYRKAANQGVELAQTNLKNMTGWRAWVIDKLVDT</sequence>
<dbReference type="SUPFAM" id="SSF56112">
    <property type="entry name" value="Protein kinase-like (PK-like)"/>
    <property type="match status" value="1"/>
</dbReference>
<gene>
    <name evidence="8" type="ORF">M427DRAFT_313164</name>
</gene>
<feature type="domain" description="Protein kinase" evidence="7">
    <location>
        <begin position="23"/>
        <end position="293"/>
    </location>
</feature>
<dbReference type="InterPro" id="IPR011009">
    <property type="entry name" value="Kinase-like_dom_sf"/>
</dbReference>
<feature type="region of interest" description="Disordered" evidence="6">
    <location>
        <begin position="311"/>
        <end position="371"/>
    </location>
</feature>
<dbReference type="Pfam" id="PF08238">
    <property type="entry name" value="Sel1"/>
    <property type="match status" value="13"/>
</dbReference>
<evidence type="ECO:0000313" key="9">
    <source>
        <dbReference type="Proteomes" id="UP000070544"/>
    </source>
</evidence>
<evidence type="ECO:0000256" key="1">
    <source>
        <dbReference type="ARBA" id="ARBA00022527"/>
    </source>
</evidence>
<dbReference type="EMBL" id="KQ965733">
    <property type="protein sequence ID" value="KXS21184.1"/>
    <property type="molecule type" value="Genomic_DNA"/>
</dbReference>
<dbReference type="AlphaFoldDB" id="A0A139AWV5"/>
<keyword evidence="2 5" id="KW-0547">Nucleotide-binding</keyword>
<dbReference type="OMA" id="TTERIGH"/>
<keyword evidence="8" id="KW-0808">Transferase</keyword>
<dbReference type="PROSITE" id="PS50011">
    <property type="entry name" value="PROTEIN_KINASE_DOM"/>
    <property type="match status" value="1"/>
</dbReference>
<dbReference type="Gene3D" id="1.10.510.10">
    <property type="entry name" value="Transferase(Phosphotransferase) domain 1"/>
    <property type="match status" value="1"/>
</dbReference>
<dbReference type="InterPro" id="IPR000719">
    <property type="entry name" value="Prot_kinase_dom"/>
</dbReference>
<dbReference type="PANTHER" id="PTHR11102:SF160">
    <property type="entry name" value="ERAD-ASSOCIATED E3 UBIQUITIN-PROTEIN LIGASE COMPONENT HRD3"/>
    <property type="match status" value="1"/>
</dbReference>
<dbReference type="GO" id="GO:0005524">
    <property type="term" value="F:ATP binding"/>
    <property type="evidence" value="ECO:0007669"/>
    <property type="project" value="UniProtKB-UniRule"/>
</dbReference>
<evidence type="ECO:0000256" key="5">
    <source>
        <dbReference type="PROSITE-ProRule" id="PRU10141"/>
    </source>
</evidence>
<comment type="similarity">
    <text evidence="4">Belongs to the sel-1 family.</text>
</comment>
<dbReference type="Gene3D" id="1.25.40.10">
    <property type="entry name" value="Tetratricopeptide repeat domain"/>
    <property type="match status" value="3"/>
</dbReference>
<dbReference type="STRING" id="1344416.A0A139AWV5"/>
<feature type="compositionally biased region" description="Polar residues" evidence="6">
    <location>
        <begin position="343"/>
        <end position="362"/>
    </location>
</feature>
<dbReference type="InterPro" id="IPR001245">
    <property type="entry name" value="Ser-Thr/Tyr_kinase_cat_dom"/>
</dbReference>
<dbReference type="OrthoDB" id="272077at2759"/>
<dbReference type="InterPro" id="IPR008271">
    <property type="entry name" value="Ser/Thr_kinase_AS"/>
</dbReference>
<evidence type="ECO:0000259" key="7">
    <source>
        <dbReference type="PROSITE" id="PS50011"/>
    </source>
</evidence>
<name>A0A139AWV5_GONPJ</name>
<organism evidence="8 9">
    <name type="scientific">Gonapodya prolifera (strain JEL478)</name>
    <name type="common">Monoblepharis prolifera</name>
    <dbReference type="NCBI Taxonomy" id="1344416"/>
    <lineage>
        <taxon>Eukaryota</taxon>
        <taxon>Fungi</taxon>
        <taxon>Fungi incertae sedis</taxon>
        <taxon>Chytridiomycota</taxon>
        <taxon>Chytridiomycota incertae sedis</taxon>
        <taxon>Monoblepharidomycetes</taxon>
        <taxon>Monoblepharidales</taxon>
        <taxon>Gonapodyaceae</taxon>
        <taxon>Gonapodya</taxon>
    </lineage>
</organism>
<dbReference type="InterPro" id="IPR017441">
    <property type="entry name" value="Protein_kinase_ATP_BS"/>
</dbReference>
<dbReference type="InterPro" id="IPR006597">
    <property type="entry name" value="Sel1-like"/>
</dbReference>
<keyword evidence="8" id="KW-0418">Kinase</keyword>
<accession>A0A139AWV5</accession>
<dbReference type="GO" id="GO:0004674">
    <property type="term" value="F:protein serine/threonine kinase activity"/>
    <property type="evidence" value="ECO:0007669"/>
    <property type="project" value="UniProtKB-KW"/>
</dbReference>
<dbReference type="InterPro" id="IPR050767">
    <property type="entry name" value="Sel1_AlgK"/>
</dbReference>
<evidence type="ECO:0000256" key="2">
    <source>
        <dbReference type="ARBA" id="ARBA00022741"/>
    </source>
</evidence>
<dbReference type="Pfam" id="PF07714">
    <property type="entry name" value="PK_Tyr_Ser-Thr"/>
    <property type="match status" value="1"/>
</dbReference>
<keyword evidence="3 5" id="KW-0067">ATP-binding</keyword>
<keyword evidence="9" id="KW-1185">Reference proteome</keyword>
<dbReference type="SMART" id="SM00671">
    <property type="entry name" value="SEL1"/>
    <property type="match status" value="12"/>
</dbReference>
<dbReference type="PANTHER" id="PTHR11102">
    <property type="entry name" value="SEL-1-LIKE PROTEIN"/>
    <property type="match status" value="1"/>
</dbReference>
<keyword evidence="1" id="KW-0723">Serine/threonine-protein kinase</keyword>
<evidence type="ECO:0000256" key="6">
    <source>
        <dbReference type="SAM" id="MobiDB-lite"/>
    </source>
</evidence>
<evidence type="ECO:0000256" key="4">
    <source>
        <dbReference type="ARBA" id="ARBA00038101"/>
    </source>
</evidence>
<dbReference type="Proteomes" id="UP000070544">
    <property type="component" value="Unassembled WGS sequence"/>
</dbReference>
<protein>
    <submittedName>
        <fullName evidence="8">Kinase-like protein</fullName>
    </submittedName>
</protein>
<dbReference type="SMART" id="SM00220">
    <property type="entry name" value="S_TKc"/>
    <property type="match status" value="1"/>
</dbReference>
<evidence type="ECO:0000256" key="3">
    <source>
        <dbReference type="ARBA" id="ARBA00022840"/>
    </source>
</evidence>
<evidence type="ECO:0000313" key="8">
    <source>
        <dbReference type="EMBL" id="KXS21184.1"/>
    </source>
</evidence>
<dbReference type="PROSITE" id="PS00107">
    <property type="entry name" value="PROTEIN_KINASE_ATP"/>
    <property type="match status" value="1"/>
</dbReference>
<dbReference type="PROSITE" id="PS00108">
    <property type="entry name" value="PROTEIN_KINASE_ST"/>
    <property type="match status" value="1"/>
</dbReference>
<feature type="binding site" evidence="5">
    <location>
        <position position="52"/>
    </location>
    <ligand>
        <name>ATP</name>
        <dbReference type="ChEBI" id="CHEBI:30616"/>
    </ligand>
</feature>
<reference evidence="8 9" key="1">
    <citation type="journal article" date="2015" name="Genome Biol. Evol.">
        <title>Phylogenomic analyses indicate that early fungi evolved digesting cell walls of algal ancestors of land plants.</title>
        <authorList>
            <person name="Chang Y."/>
            <person name="Wang S."/>
            <person name="Sekimoto S."/>
            <person name="Aerts A.L."/>
            <person name="Choi C."/>
            <person name="Clum A."/>
            <person name="LaButti K.M."/>
            <person name="Lindquist E.A."/>
            <person name="Yee Ngan C."/>
            <person name="Ohm R.A."/>
            <person name="Salamov A.A."/>
            <person name="Grigoriev I.V."/>
            <person name="Spatafora J.W."/>
            <person name="Berbee M.L."/>
        </authorList>
    </citation>
    <scope>NUCLEOTIDE SEQUENCE [LARGE SCALE GENOMIC DNA]</scope>
    <source>
        <strain evidence="8 9">JEL478</strain>
    </source>
</reference>
<dbReference type="SUPFAM" id="SSF81901">
    <property type="entry name" value="HCP-like"/>
    <property type="match status" value="4"/>
</dbReference>